<keyword evidence="6" id="KW-1133">Transmembrane helix</keyword>
<dbReference type="Gene3D" id="1.10.287.950">
    <property type="entry name" value="Methyl-accepting chemotaxis protein"/>
    <property type="match status" value="1"/>
</dbReference>
<feature type="transmembrane region" description="Helical" evidence="6">
    <location>
        <begin position="26"/>
        <end position="48"/>
    </location>
</feature>
<dbReference type="AlphaFoldDB" id="A0A2A2GCL0"/>
<evidence type="ECO:0000256" key="1">
    <source>
        <dbReference type="ARBA" id="ARBA00022500"/>
    </source>
</evidence>
<feature type="region of interest" description="Disordered" evidence="5">
    <location>
        <begin position="618"/>
        <end position="668"/>
    </location>
</feature>
<dbReference type="GO" id="GO:0004888">
    <property type="term" value="F:transmembrane signaling receptor activity"/>
    <property type="evidence" value="ECO:0007669"/>
    <property type="project" value="InterPro"/>
</dbReference>
<feature type="coiled-coil region" evidence="4">
    <location>
        <begin position="399"/>
        <end position="450"/>
    </location>
</feature>
<organism evidence="8 9">
    <name type="scientific">Fodinibius salipaludis</name>
    <dbReference type="NCBI Taxonomy" id="2032627"/>
    <lineage>
        <taxon>Bacteria</taxon>
        <taxon>Pseudomonadati</taxon>
        <taxon>Balneolota</taxon>
        <taxon>Balneolia</taxon>
        <taxon>Balneolales</taxon>
        <taxon>Balneolaceae</taxon>
        <taxon>Fodinibius</taxon>
    </lineage>
</organism>
<dbReference type="SMART" id="SM00283">
    <property type="entry name" value="MA"/>
    <property type="match status" value="1"/>
</dbReference>
<evidence type="ECO:0000313" key="9">
    <source>
        <dbReference type="Proteomes" id="UP000218831"/>
    </source>
</evidence>
<dbReference type="InterPro" id="IPR004090">
    <property type="entry name" value="Chemotax_Me-accpt_rcpt"/>
</dbReference>
<comment type="caution">
    <text evidence="8">The sequence shown here is derived from an EMBL/GenBank/DDBJ whole genome shotgun (WGS) entry which is preliminary data.</text>
</comment>
<dbReference type="PRINTS" id="PR00260">
    <property type="entry name" value="CHEMTRNSDUCR"/>
</dbReference>
<feature type="region of interest" description="Disordered" evidence="5">
    <location>
        <begin position="573"/>
        <end position="592"/>
    </location>
</feature>
<dbReference type="Proteomes" id="UP000218831">
    <property type="component" value="Unassembled WGS sequence"/>
</dbReference>
<feature type="compositionally biased region" description="Polar residues" evidence="5">
    <location>
        <begin position="639"/>
        <end position="654"/>
    </location>
</feature>
<name>A0A2A2GCL0_9BACT</name>
<feature type="domain" description="Methyl-accepting transducer" evidence="7">
    <location>
        <begin position="363"/>
        <end position="592"/>
    </location>
</feature>
<evidence type="ECO:0000256" key="6">
    <source>
        <dbReference type="SAM" id="Phobius"/>
    </source>
</evidence>
<proteinExistence type="inferred from homology"/>
<dbReference type="InterPro" id="IPR051310">
    <property type="entry name" value="MCP_chemotaxis"/>
</dbReference>
<dbReference type="PANTHER" id="PTHR43531:SF11">
    <property type="entry name" value="METHYL-ACCEPTING CHEMOTAXIS PROTEIN 3"/>
    <property type="match status" value="1"/>
</dbReference>
<dbReference type="InterPro" id="IPR004089">
    <property type="entry name" value="MCPsignal_dom"/>
</dbReference>
<evidence type="ECO:0000256" key="3">
    <source>
        <dbReference type="PROSITE-ProRule" id="PRU00284"/>
    </source>
</evidence>
<feature type="region of interest" description="Disordered" evidence="5">
    <location>
        <begin position="507"/>
        <end position="528"/>
    </location>
</feature>
<keyword evidence="4" id="KW-0175">Coiled coil</keyword>
<dbReference type="EMBL" id="NSKE01000004">
    <property type="protein sequence ID" value="PAU94633.1"/>
    <property type="molecule type" value="Genomic_DNA"/>
</dbReference>
<protein>
    <recommendedName>
        <fullName evidence="7">Methyl-accepting transducer domain-containing protein</fullName>
    </recommendedName>
</protein>
<dbReference type="OrthoDB" id="1522845at2"/>
<evidence type="ECO:0000313" key="8">
    <source>
        <dbReference type="EMBL" id="PAU94633.1"/>
    </source>
</evidence>
<dbReference type="Pfam" id="PF00015">
    <property type="entry name" value="MCPsignal"/>
    <property type="match status" value="1"/>
</dbReference>
<keyword evidence="9" id="KW-1185">Reference proteome</keyword>
<evidence type="ECO:0000256" key="5">
    <source>
        <dbReference type="SAM" id="MobiDB-lite"/>
    </source>
</evidence>
<dbReference type="CDD" id="cd11386">
    <property type="entry name" value="MCP_signal"/>
    <property type="match status" value="1"/>
</dbReference>
<evidence type="ECO:0000256" key="2">
    <source>
        <dbReference type="ARBA" id="ARBA00029447"/>
    </source>
</evidence>
<gene>
    <name evidence="8" type="ORF">CK503_07520</name>
</gene>
<dbReference type="GO" id="GO:0007165">
    <property type="term" value="P:signal transduction"/>
    <property type="evidence" value="ECO:0007669"/>
    <property type="project" value="UniProtKB-KW"/>
</dbReference>
<evidence type="ECO:0000259" key="7">
    <source>
        <dbReference type="PROSITE" id="PS50111"/>
    </source>
</evidence>
<dbReference type="PANTHER" id="PTHR43531">
    <property type="entry name" value="PROTEIN ICFG"/>
    <property type="match status" value="1"/>
</dbReference>
<dbReference type="GO" id="GO:0016020">
    <property type="term" value="C:membrane"/>
    <property type="evidence" value="ECO:0007669"/>
    <property type="project" value="InterPro"/>
</dbReference>
<dbReference type="GO" id="GO:0006935">
    <property type="term" value="P:chemotaxis"/>
    <property type="evidence" value="ECO:0007669"/>
    <property type="project" value="UniProtKB-KW"/>
</dbReference>
<comment type="similarity">
    <text evidence="2">Belongs to the methyl-accepting chemotaxis (MCP) protein family.</text>
</comment>
<dbReference type="RefSeq" id="WP_095606174.1">
    <property type="nucleotide sequence ID" value="NZ_NSKE01000004.1"/>
</dbReference>
<feature type="compositionally biased region" description="Low complexity" evidence="5">
    <location>
        <begin position="576"/>
        <end position="592"/>
    </location>
</feature>
<keyword evidence="3" id="KW-0807">Transducer</keyword>
<accession>A0A2A2GCL0</accession>
<feature type="transmembrane region" description="Helical" evidence="6">
    <location>
        <begin position="322"/>
        <end position="345"/>
    </location>
</feature>
<reference evidence="8 9" key="1">
    <citation type="submission" date="2017-08" db="EMBL/GenBank/DDBJ databases">
        <title>Aliifodinibius alkalisoli sp. nov., isolated from saline alkaline soil.</title>
        <authorList>
            <person name="Liu D."/>
            <person name="Zhang G."/>
        </authorList>
    </citation>
    <scope>NUCLEOTIDE SEQUENCE [LARGE SCALE GENOMIC DNA]</scope>
    <source>
        <strain evidence="8 9">WN023</strain>
    </source>
</reference>
<keyword evidence="6" id="KW-0812">Transmembrane</keyword>
<evidence type="ECO:0000256" key="4">
    <source>
        <dbReference type="SAM" id="Coils"/>
    </source>
</evidence>
<sequence length="668" mass="73095">MGFIRNKLRSIASRYGNEQRTIGKRILFIVLGGSMMTLIVGAIAIYSLNAIDSNTNELVGVNIPEWNIANAIENGMWESGYNLSRYNYTQKDTLYKQAIVKLDSVDKKIEEGKRIAETYDIPNFERIIVQIDESFRAYNASVDSSYRAIQELDQYRSNMASATGEFVDIMNEYTAVTNQSIQTLTDATEIQNVQEELATADEITKNFLHSVSKLWQSEALRNTEDLMELEDEFNKIRSQMGELYEGTTDPERDMQLSIALAILNDNVGAVKTMIAARNTVDKQEQIRIEAYKNIVSSAAGLASLSQQWATEQGKLTNATVAYTIWVLIVSVAIAVIGAMVFGLFMNESILHVLSKIIDRLSAGARQVNDSAVQMSGTSQELAESSSEQAAGLQQTTASLEEMSAQSKQTAQNAKEAEIAMKEAKPKVSQGVEAMERMNEAMDEIQEASMETSKIIKTIDDIAFQTNLLALNAAVEAARAGEAGKGFAVVAEEVRNLAQRSAEAAKNTSELIESSQNSSERGANVAQEVSGNLQEIQDSVKNVNTLVVEISAASSEQQNGIEEMNSVMRELDENVQSNASSSEESASSAEELSSQAKELTNIVDSLIDLAGVREESNEAIANTTGKQDETINGDDDQFEPDNSQNGSAHNQNVGNGQHVPFEDNNFNGF</sequence>
<dbReference type="SUPFAM" id="SSF58104">
    <property type="entry name" value="Methyl-accepting chemotaxis protein (MCP) signaling domain"/>
    <property type="match status" value="1"/>
</dbReference>
<dbReference type="PROSITE" id="PS50111">
    <property type="entry name" value="CHEMOTAXIS_TRANSDUC_2"/>
    <property type="match status" value="1"/>
</dbReference>
<keyword evidence="1" id="KW-0145">Chemotaxis</keyword>
<keyword evidence="6" id="KW-0472">Membrane</keyword>